<proteinExistence type="predicted"/>
<organism evidence="2 3">
    <name type="scientific">Sitophilus oryzae</name>
    <name type="common">Rice weevil</name>
    <name type="synonym">Curculio oryzae</name>
    <dbReference type="NCBI Taxonomy" id="7048"/>
    <lineage>
        <taxon>Eukaryota</taxon>
        <taxon>Metazoa</taxon>
        <taxon>Ecdysozoa</taxon>
        <taxon>Arthropoda</taxon>
        <taxon>Hexapoda</taxon>
        <taxon>Insecta</taxon>
        <taxon>Pterygota</taxon>
        <taxon>Neoptera</taxon>
        <taxon>Endopterygota</taxon>
        <taxon>Coleoptera</taxon>
        <taxon>Polyphaga</taxon>
        <taxon>Cucujiformia</taxon>
        <taxon>Curculionidae</taxon>
        <taxon>Dryophthorinae</taxon>
        <taxon>Sitophilus</taxon>
    </lineage>
</organism>
<dbReference type="GeneID" id="115886541"/>
<feature type="region of interest" description="Disordered" evidence="1">
    <location>
        <begin position="92"/>
        <end position="130"/>
    </location>
</feature>
<dbReference type="InParanoid" id="A0A6J2YFG4"/>
<name>A0A6J2YFG4_SITOR</name>
<keyword evidence="2" id="KW-1185">Reference proteome</keyword>
<dbReference type="KEGG" id="soy:115886541"/>
<gene>
    <name evidence="3" type="primary">LOC115886541</name>
</gene>
<dbReference type="RefSeq" id="XP_030761625.1">
    <property type="nucleotide sequence ID" value="XM_030905765.1"/>
</dbReference>
<protein>
    <submittedName>
        <fullName evidence="3">Uncharacterized protein LOC115886541</fullName>
    </submittedName>
</protein>
<dbReference type="Proteomes" id="UP000504635">
    <property type="component" value="Unplaced"/>
</dbReference>
<reference evidence="3" key="1">
    <citation type="submission" date="2025-08" db="UniProtKB">
        <authorList>
            <consortium name="RefSeq"/>
        </authorList>
    </citation>
    <scope>IDENTIFICATION</scope>
    <source>
        <tissue evidence="3">Gonads</tissue>
    </source>
</reference>
<accession>A0A6J2YFG4</accession>
<evidence type="ECO:0000256" key="1">
    <source>
        <dbReference type="SAM" id="MobiDB-lite"/>
    </source>
</evidence>
<evidence type="ECO:0000313" key="2">
    <source>
        <dbReference type="Proteomes" id="UP000504635"/>
    </source>
</evidence>
<dbReference type="AlphaFoldDB" id="A0A6J2YFG4"/>
<sequence>MDDKENVSFLSNVSSINVPTNESATKEIAENAGEFGVKVEPTAKRKYYRQSNDVADKQTEAEERREAALNQMRYLLSLCEKYSELYKKTLSTENSKQLKHPKQINKFTHTLGKEDIEGIQSEAPRKSRQR</sequence>
<evidence type="ECO:0000313" key="3">
    <source>
        <dbReference type="RefSeq" id="XP_030761625.1"/>
    </source>
</evidence>